<organism evidence="8 9">
    <name type="scientific">Cyclostephanos tholiformis</name>
    <dbReference type="NCBI Taxonomy" id="382380"/>
    <lineage>
        <taxon>Eukaryota</taxon>
        <taxon>Sar</taxon>
        <taxon>Stramenopiles</taxon>
        <taxon>Ochrophyta</taxon>
        <taxon>Bacillariophyta</taxon>
        <taxon>Coscinodiscophyceae</taxon>
        <taxon>Thalassiosirophycidae</taxon>
        <taxon>Stephanodiscales</taxon>
        <taxon>Stephanodiscaceae</taxon>
        <taxon>Cyclostephanos</taxon>
    </lineage>
</organism>
<dbReference type="InterPro" id="IPR001650">
    <property type="entry name" value="Helicase_C-like"/>
</dbReference>
<dbReference type="AlphaFoldDB" id="A0ABD3SGG0"/>
<dbReference type="PROSITE" id="PS51192">
    <property type="entry name" value="HELICASE_ATP_BIND_1"/>
    <property type="match status" value="1"/>
</dbReference>
<dbReference type="PANTHER" id="PTHR47963">
    <property type="entry name" value="DEAD-BOX ATP-DEPENDENT RNA HELICASE 47, MITOCHONDRIAL"/>
    <property type="match status" value="1"/>
</dbReference>
<dbReference type="Pfam" id="PF00271">
    <property type="entry name" value="Helicase_C"/>
    <property type="match status" value="1"/>
</dbReference>
<name>A0ABD3SGG0_9STRA</name>
<comment type="caution">
    <text evidence="8">The sequence shown here is derived from an EMBL/GenBank/DDBJ whole genome shotgun (WGS) entry which is preliminary data.</text>
</comment>
<dbReference type="SMART" id="SM00487">
    <property type="entry name" value="DEXDc"/>
    <property type="match status" value="1"/>
</dbReference>
<evidence type="ECO:0000256" key="4">
    <source>
        <dbReference type="ARBA" id="ARBA00022840"/>
    </source>
</evidence>
<dbReference type="Proteomes" id="UP001530377">
    <property type="component" value="Unassembled WGS sequence"/>
</dbReference>
<feature type="region of interest" description="Disordered" evidence="5">
    <location>
        <begin position="413"/>
        <end position="455"/>
    </location>
</feature>
<feature type="compositionally biased region" description="Basic and acidic residues" evidence="5">
    <location>
        <begin position="443"/>
        <end position="453"/>
    </location>
</feature>
<feature type="domain" description="Helicase C-terminal" evidence="7">
    <location>
        <begin position="551"/>
        <end position="745"/>
    </location>
</feature>
<keyword evidence="3" id="KW-0347">Helicase</keyword>
<feature type="compositionally biased region" description="Low complexity" evidence="5">
    <location>
        <begin position="429"/>
        <end position="441"/>
    </location>
</feature>
<dbReference type="PROSITE" id="PS51194">
    <property type="entry name" value="HELICASE_CTER"/>
    <property type="match status" value="1"/>
</dbReference>
<feature type="compositionally biased region" description="Low complexity" evidence="5">
    <location>
        <begin position="14"/>
        <end position="29"/>
    </location>
</feature>
<feature type="domain" description="Helicase ATP-binding" evidence="6">
    <location>
        <begin position="162"/>
        <end position="472"/>
    </location>
</feature>
<evidence type="ECO:0000313" key="9">
    <source>
        <dbReference type="Proteomes" id="UP001530377"/>
    </source>
</evidence>
<evidence type="ECO:0000259" key="6">
    <source>
        <dbReference type="PROSITE" id="PS51192"/>
    </source>
</evidence>
<reference evidence="8 9" key="1">
    <citation type="submission" date="2024-10" db="EMBL/GenBank/DDBJ databases">
        <title>Updated reference genomes for cyclostephanoid diatoms.</title>
        <authorList>
            <person name="Roberts W.R."/>
            <person name="Alverson A.J."/>
        </authorList>
    </citation>
    <scope>NUCLEOTIDE SEQUENCE [LARGE SCALE GENOMIC DNA]</scope>
    <source>
        <strain evidence="8 9">AJA228-03</strain>
    </source>
</reference>
<dbReference type="InterPro" id="IPR011545">
    <property type="entry name" value="DEAD/DEAH_box_helicase_dom"/>
</dbReference>
<dbReference type="Pfam" id="PF00270">
    <property type="entry name" value="DEAD"/>
    <property type="match status" value="2"/>
</dbReference>
<evidence type="ECO:0000313" key="8">
    <source>
        <dbReference type="EMBL" id="KAL3823511.1"/>
    </source>
</evidence>
<feature type="compositionally biased region" description="Gly residues" evidence="5">
    <location>
        <begin position="83"/>
        <end position="93"/>
    </location>
</feature>
<keyword evidence="4" id="KW-0067">ATP-binding</keyword>
<keyword evidence="9" id="KW-1185">Reference proteome</keyword>
<dbReference type="PANTHER" id="PTHR47963:SF10">
    <property type="entry name" value="ATP-DEPENDENT RNA HELICASE DDX6_DHH1"/>
    <property type="match status" value="1"/>
</dbReference>
<feature type="region of interest" description="Disordered" evidence="5">
    <location>
        <begin position="1"/>
        <end position="36"/>
    </location>
</feature>
<evidence type="ECO:0000256" key="3">
    <source>
        <dbReference type="ARBA" id="ARBA00022806"/>
    </source>
</evidence>
<feature type="compositionally biased region" description="Basic and acidic residues" evidence="5">
    <location>
        <begin position="146"/>
        <end position="159"/>
    </location>
</feature>
<evidence type="ECO:0000256" key="1">
    <source>
        <dbReference type="ARBA" id="ARBA00022741"/>
    </source>
</evidence>
<feature type="region of interest" description="Disordered" evidence="5">
    <location>
        <begin position="48"/>
        <end position="97"/>
    </location>
</feature>
<dbReference type="SMART" id="SM00490">
    <property type="entry name" value="HELICc"/>
    <property type="match status" value="1"/>
</dbReference>
<proteinExistence type="predicted"/>
<feature type="compositionally biased region" description="Basic residues" evidence="5">
    <location>
        <begin position="1"/>
        <end position="11"/>
    </location>
</feature>
<dbReference type="GO" id="GO:0016787">
    <property type="term" value="F:hydrolase activity"/>
    <property type="evidence" value="ECO:0007669"/>
    <property type="project" value="UniProtKB-KW"/>
</dbReference>
<dbReference type="GO" id="GO:0005524">
    <property type="term" value="F:ATP binding"/>
    <property type="evidence" value="ECO:0007669"/>
    <property type="project" value="UniProtKB-KW"/>
</dbReference>
<dbReference type="InterPro" id="IPR014001">
    <property type="entry name" value="Helicase_ATP-bd"/>
</dbReference>
<gene>
    <name evidence="8" type="ORF">ACHAXA_010833</name>
</gene>
<feature type="compositionally biased region" description="Acidic residues" evidence="5">
    <location>
        <begin position="70"/>
        <end position="82"/>
    </location>
</feature>
<dbReference type="SUPFAM" id="SSF52540">
    <property type="entry name" value="P-loop containing nucleoside triphosphate hydrolases"/>
    <property type="match status" value="1"/>
</dbReference>
<dbReference type="InterPro" id="IPR027417">
    <property type="entry name" value="P-loop_NTPase"/>
</dbReference>
<feature type="region of interest" description="Disordered" evidence="5">
    <location>
        <begin position="134"/>
        <end position="163"/>
    </location>
</feature>
<dbReference type="InterPro" id="IPR050547">
    <property type="entry name" value="DEAD_box_RNA_helicases"/>
</dbReference>
<dbReference type="Gene3D" id="3.40.50.300">
    <property type="entry name" value="P-loop containing nucleotide triphosphate hydrolases"/>
    <property type="match status" value="2"/>
</dbReference>
<keyword evidence="1" id="KW-0547">Nucleotide-binding</keyword>
<sequence length="753" mass="81223">MERRRRRRRRRVLETATTTAAKTTIAEIAPSSFHGGGYDGELVSETFDELYSPTTRGRRRRRREGFEGGGEVEEDHDDDDDGGGNARGGVGGGHGRRKPYLPQWLIDRAASLGYVRPTFLQKRALDVLLPSHRHDFHDDDDDDDDYNHRDEGERGGDYHDDVDDYDDARDAVLHGQTGSGKTLAYLLPLLGRIDPNRSATQAVVVVPTRELGHQVVRVARRLGAGIVGDGGGLGDDDDDDDYVVGGANVEDVVGGDLDPVDNSAGDDDIVNLMMNGNVDEMIGGEIIEKCNNPNNRITIMSILQGSSNFSRQRAWSKSDPPHVIVGTPEELTKMIVKGGILRGGSSSMMNVGMVVVDEVDACFSSTSISWKGGGGGRGVGGGGRGGSALHELLSRHLNPTYRVVETAVANMSVGGGGVGDDGPGKDGPTRTFRLSTSTSSSDDGDRRGMDQRAHRVRPRQTIFASATIPQHNHFARQCAKNGWTLRGAPVRVNVSPGELMPPTLDHVYVVCRDESNKVGGLRRWLKRELGGGDDDRPVSGAKGSTTRSYDDGDVAIAASANDDCRVLIFCNDGRQLDALAEMLARDWNGIIWKEGCYDLPAATIGAYDLTAGYDAVISTLRMNDSLGARAAAMGGFRGPPTKKTVPWDDDGVVRNAKLRIMISTDLAARGLDVPNVSHVINFDLPIDGDGGYDAYVHRGGRAGRLGRRGKVMSLVTSDQEFVLERLANKLSLDLKCVARQEGRGKKNSASLNK</sequence>
<accession>A0ABD3SGG0</accession>
<evidence type="ECO:0000256" key="5">
    <source>
        <dbReference type="SAM" id="MobiDB-lite"/>
    </source>
</evidence>
<protein>
    <submittedName>
        <fullName evidence="8">Uncharacterized protein</fullName>
    </submittedName>
</protein>
<dbReference type="GO" id="GO:0004386">
    <property type="term" value="F:helicase activity"/>
    <property type="evidence" value="ECO:0007669"/>
    <property type="project" value="UniProtKB-KW"/>
</dbReference>
<dbReference type="EMBL" id="JALLPB020000036">
    <property type="protein sequence ID" value="KAL3823511.1"/>
    <property type="molecule type" value="Genomic_DNA"/>
</dbReference>
<evidence type="ECO:0000256" key="2">
    <source>
        <dbReference type="ARBA" id="ARBA00022801"/>
    </source>
</evidence>
<keyword evidence="2" id="KW-0378">Hydrolase</keyword>
<evidence type="ECO:0000259" key="7">
    <source>
        <dbReference type="PROSITE" id="PS51194"/>
    </source>
</evidence>